<dbReference type="EMBL" id="JBCEWA010000006">
    <property type="protein sequence ID" value="MEL5988607.1"/>
    <property type="molecule type" value="Genomic_DNA"/>
</dbReference>
<dbReference type="EC" id="3.-.-.-" evidence="5"/>
<keyword evidence="3 5" id="KW-0378">Hydrolase</keyword>
<dbReference type="InterPro" id="IPR034660">
    <property type="entry name" value="DinB/YfiT-like"/>
</dbReference>
<keyword evidence="7" id="KW-0808">Transferase</keyword>
<comment type="similarity">
    <text evidence="5">Belongs to the metal hydrolase YfiT family.</text>
</comment>
<dbReference type="RefSeq" id="WP_336663830.1">
    <property type="nucleotide sequence ID" value="NZ_JBBCRB010000005.1"/>
</dbReference>
<dbReference type="HAMAP" id="MF_01256">
    <property type="entry name" value="YfiT_hydrol"/>
    <property type="match status" value="1"/>
</dbReference>
<feature type="binding site" evidence="5">
    <location>
        <position position="64"/>
    </location>
    <ligand>
        <name>Zn(2+)</name>
        <dbReference type="ChEBI" id="CHEBI:29105"/>
    </ligand>
</feature>
<sequence>MDERYPIGRFDVPEEVDSAKLTAWLYEIEALPRLLNQMVMNLGEDALQKTYREGSWTVKQVVHHIADSHMNSYIRMKLAVTENNPTISTYEEQLWAELADYTLPVEVSLQLIASLHQRWLHFLRSLTEEQLQKKFVYPNGEAIQVKQAIGLYAWHGNHHLAHIKQAIS</sequence>
<evidence type="ECO:0000256" key="4">
    <source>
        <dbReference type="ARBA" id="ARBA00022833"/>
    </source>
</evidence>
<dbReference type="InterPro" id="IPR024775">
    <property type="entry name" value="DinB-like"/>
</dbReference>
<accession>A0ABU9LLF3</accession>
<comment type="subcellular location">
    <subcellularLocation>
        <location evidence="5">Cytoplasm</location>
    </subcellularLocation>
</comment>
<keyword evidence="4 5" id="KW-0862">Zinc</keyword>
<evidence type="ECO:0000256" key="1">
    <source>
        <dbReference type="ARBA" id="ARBA00022490"/>
    </source>
</evidence>
<evidence type="ECO:0000313" key="7">
    <source>
        <dbReference type="EMBL" id="MEL5988607.1"/>
    </source>
</evidence>
<keyword evidence="8" id="KW-1185">Reference proteome</keyword>
<reference evidence="7 8" key="1">
    <citation type="submission" date="2024-04" db="EMBL/GenBank/DDBJ databases">
        <authorList>
            <person name="Wu Y.S."/>
            <person name="Zhang L."/>
        </authorList>
    </citation>
    <scope>NUCLEOTIDE SEQUENCE [LARGE SCALE GENOMIC DNA]</scope>
    <source>
        <strain evidence="7 8">KG-01</strain>
    </source>
</reference>
<proteinExistence type="inferred from homology"/>
<dbReference type="Proteomes" id="UP001398420">
    <property type="component" value="Unassembled WGS sequence"/>
</dbReference>
<keyword evidence="1 5" id="KW-0963">Cytoplasm</keyword>
<dbReference type="Pfam" id="PF12867">
    <property type="entry name" value="DinB_2"/>
    <property type="match status" value="1"/>
</dbReference>
<comment type="function">
    <text evidence="5">Possible metal-dependent hydrolase.</text>
</comment>
<feature type="binding site" evidence="5">
    <location>
        <position position="155"/>
    </location>
    <ligand>
        <name>Zn(2+)</name>
        <dbReference type="ChEBI" id="CHEBI:29105"/>
    </ligand>
</feature>
<evidence type="ECO:0000256" key="5">
    <source>
        <dbReference type="HAMAP-Rule" id="MF_01256"/>
    </source>
</evidence>
<gene>
    <name evidence="7" type="ORF">AAF454_09345</name>
</gene>
<evidence type="ECO:0000313" key="8">
    <source>
        <dbReference type="Proteomes" id="UP001398420"/>
    </source>
</evidence>
<organism evidence="7 8">
    <name type="scientific">Kurthia gibsonii</name>
    <dbReference type="NCBI Taxonomy" id="33946"/>
    <lineage>
        <taxon>Bacteria</taxon>
        <taxon>Bacillati</taxon>
        <taxon>Bacillota</taxon>
        <taxon>Bacilli</taxon>
        <taxon>Bacillales</taxon>
        <taxon>Caryophanaceae</taxon>
        <taxon>Kurthia</taxon>
    </lineage>
</organism>
<evidence type="ECO:0000256" key="2">
    <source>
        <dbReference type="ARBA" id="ARBA00022723"/>
    </source>
</evidence>
<protein>
    <recommendedName>
        <fullName evidence="5">Putative metal-dependent hydrolase AAF454_09345</fullName>
        <ecNumber evidence="5">3.-.-.-</ecNumber>
    </recommendedName>
</protein>
<keyword evidence="2 5" id="KW-0479">Metal-binding</keyword>
<evidence type="ECO:0000259" key="6">
    <source>
        <dbReference type="Pfam" id="PF12867"/>
    </source>
</evidence>
<evidence type="ECO:0000256" key="3">
    <source>
        <dbReference type="ARBA" id="ARBA00022801"/>
    </source>
</evidence>
<dbReference type="NCBIfam" id="NF009807">
    <property type="entry name" value="PRK13291.1"/>
    <property type="match status" value="1"/>
</dbReference>
<dbReference type="SUPFAM" id="SSF109854">
    <property type="entry name" value="DinB/YfiT-like putative metalloenzymes"/>
    <property type="match status" value="1"/>
</dbReference>
<name>A0ABU9LLF3_9BACL</name>
<comment type="caution">
    <text evidence="7">The sequence shown here is derived from an EMBL/GenBank/DDBJ whole genome shotgun (WGS) entry which is preliminary data.</text>
</comment>
<comment type="cofactor">
    <cofactor evidence="5">
        <name>Zn(2+)</name>
        <dbReference type="ChEBI" id="CHEBI:29105"/>
    </cofactor>
    <text evidence="5">Binds 1 zinc ion per subunit.</text>
</comment>
<dbReference type="InterPro" id="IPR023774">
    <property type="entry name" value="Put_metal_dep_hydrolase_YfiT"/>
</dbReference>
<dbReference type="GO" id="GO:0016740">
    <property type="term" value="F:transferase activity"/>
    <property type="evidence" value="ECO:0007669"/>
    <property type="project" value="UniProtKB-KW"/>
</dbReference>
<feature type="domain" description="DinB-like" evidence="6">
    <location>
        <begin position="28"/>
        <end position="163"/>
    </location>
</feature>
<comment type="subunit">
    <text evidence="5">Homodimer.</text>
</comment>
<dbReference type="Gene3D" id="1.20.120.450">
    <property type="entry name" value="dinb family like domain"/>
    <property type="match status" value="1"/>
</dbReference>
<feature type="binding site" evidence="5">
    <location>
        <position position="159"/>
    </location>
    <ligand>
        <name>Zn(2+)</name>
        <dbReference type="ChEBI" id="CHEBI:29105"/>
    </ligand>
</feature>